<dbReference type="InterPro" id="IPR035919">
    <property type="entry name" value="EAL_sf"/>
</dbReference>
<feature type="transmembrane region" description="Helical" evidence="1">
    <location>
        <begin position="292"/>
        <end position="313"/>
    </location>
</feature>
<name>A0A1B7HRU4_9ENTR</name>
<proteinExistence type="predicted"/>
<feature type="transmembrane region" description="Helical" evidence="1">
    <location>
        <begin position="12"/>
        <end position="31"/>
    </location>
</feature>
<protein>
    <recommendedName>
        <fullName evidence="2">EAL domain-containing protein</fullName>
    </recommendedName>
</protein>
<dbReference type="InterPro" id="IPR050706">
    <property type="entry name" value="Cyclic-di-GMP_PDE-like"/>
</dbReference>
<dbReference type="Pfam" id="PF00563">
    <property type="entry name" value="EAL"/>
    <property type="match status" value="1"/>
</dbReference>
<dbReference type="EMBL" id="LXEP01000031">
    <property type="protein sequence ID" value="OAT18371.1"/>
    <property type="molecule type" value="Genomic_DNA"/>
</dbReference>
<feature type="transmembrane region" description="Helical" evidence="1">
    <location>
        <begin position="230"/>
        <end position="247"/>
    </location>
</feature>
<keyword evidence="1" id="KW-0812">Transmembrane</keyword>
<dbReference type="Gene3D" id="3.20.20.450">
    <property type="entry name" value="EAL domain"/>
    <property type="match status" value="1"/>
</dbReference>
<accession>A0A1B7HRU4</accession>
<gene>
    <name evidence="3" type="ORF">M977_03286</name>
</gene>
<dbReference type="Proteomes" id="UP000078504">
    <property type="component" value="Unassembled WGS sequence"/>
</dbReference>
<dbReference type="InterPro" id="IPR001633">
    <property type="entry name" value="EAL_dom"/>
</dbReference>
<sequence length="736" mass="83496">MQISTETRNTTKCMIEACFLLFLFHYVFSLLMSSAEVGGYALTFYDLRLPLFTALLVLYGVRAMPALGLLFIYSLNTQSVLQNLTVYSQLLAASISCLIYFISVGSKGAVSFGRYKLTFHRIGWLVVFNSVVFEFVHQLMLFLFHFDEVLYGDFFSTKNLINIQWMMTSCLTGVPFCYLILRCISNTAWCSRYLNEQKKIIFSGSRVVYRIIWLCSLIGIMYCLLSTKHIFLLFTGYGLLLLLPIMVWGTVTIGHSVIVPIWSAILILLGFHSDGYIQYNYAISELEILEPLATASATILVVSFSLVLSGVLVSSNRSYIKKITRLMLTEYYTGLPNVYALKRSLVEYPGAGLALIHCPELWSLTQTHGLSIRFMFVKSLTAYLLPHLQDNEDIYYQPGYGLYIRLGTPDKEHIHNIYSLVKAYRFSYGKNTFGINSGLTYMLSLPGKYNLLMIVGKLSAVAADSINSEVPVMVTWDDNECLTVASNITSNDNIRSELQSAVDNQSFVLMAQPIISSSTDSYYHEVLIRIRNKNGKLLYPDSFLPIAAQAGILAQLDMTVIEQTFRFIQSLDESKSESKFSINLAPRTLHHIYFIDHLTVLFKKYEISPDRIIFEIVETDIIDTKVAALKLEKMRSLGCKIAIDDFGTGCSSYSRLEEIEADILKIDGSFIRKILHDDLNHFLVRSFCTVAKIKKMQVVAEFVENEEIRQELIRIGVDWLQGYHTGKPVPIEEVIL</sequence>
<dbReference type="RefSeq" id="WP_064516963.1">
    <property type="nucleotide sequence ID" value="NZ_LXEP01000031.1"/>
</dbReference>
<dbReference type="SUPFAM" id="SSF141868">
    <property type="entry name" value="EAL domain-like"/>
    <property type="match status" value="1"/>
</dbReference>
<feature type="transmembrane region" description="Helical" evidence="1">
    <location>
        <begin position="51"/>
        <end position="72"/>
    </location>
</feature>
<feature type="transmembrane region" description="Helical" evidence="1">
    <location>
        <begin position="122"/>
        <end position="144"/>
    </location>
</feature>
<comment type="caution">
    <text evidence="3">The sequence shown here is derived from an EMBL/GenBank/DDBJ whole genome shotgun (WGS) entry which is preliminary data.</text>
</comment>
<dbReference type="PATRIC" id="fig|1354253.4.peg.3340"/>
<organism evidence="3 4">
    <name type="scientific">Buttiauxella gaviniae ATCC 51604</name>
    <dbReference type="NCBI Taxonomy" id="1354253"/>
    <lineage>
        <taxon>Bacteria</taxon>
        <taxon>Pseudomonadati</taxon>
        <taxon>Pseudomonadota</taxon>
        <taxon>Gammaproteobacteria</taxon>
        <taxon>Enterobacterales</taxon>
        <taxon>Enterobacteriaceae</taxon>
        <taxon>Buttiauxella</taxon>
    </lineage>
</organism>
<evidence type="ECO:0000259" key="2">
    <source>
        <dbReference type="PROSITE" id="PS50883"/>
    </source>
</evidence>
<dbReference type="PROSITE" id="PS50883">
    <property type="entry name" value="EAL"/>
    <property type="match status" value="1"/>
</dbReference>
<evidence type="ECO:0000313" key="3">
    <source>
        <dbReference type="EMBL" id="OAT18371.1"/>
    </source>
</evidence>
<evidence type="ECO:0000313" key="4">
    <source>
        <dbReference type="Proteomes" id="UP000078504"/>
    </source>
</evidence>
<evidence type="ECO:0000256" key="1">
    <source>
        <dbReference type="SAM" id="Phobius"/>
    </source>
</evidence>
<dbReference type="PANTHER" id="PTHR33121:SF64">
    <property type="entry name" value="CYCLIC DI-GMP PHOSPHODIESTERASE PDEF"/>
    <property type="match status" value="1"/>
</dbReference>
<reference evidence="3 4" key="1">
    <citation type="submission" date="2016-04" db="EMBL/GenBank/DDBJ databases">
        <title>ATOL: Assembling a taxonomically balanced genome-scale reconstruction of the evolutionary history of the Enterobacteriaceae.</title>
        <authorList>
            <person name="Plunkett G.III."/>
            <person name="Neeno-Eckwall E.C."/>
            <person name="Glasner J.D."/>
            <person name="Perna N.T."/>
        </authorList>
    </citation>
    <scope>NUCLEOTIDE SEQUENCE [LARGE SCALE GENOMIC DNA]</scope>
    <source>
        <strain evidence="3 4">ATCC 51604</strain>
    </source>
</reference>
<feature type="transmembrane region" description="Helical" evidence="1">
    <location>
        <begin position="253"/>
        <end position="271"/>
    </location>
</feature>
<feature type="domain" description="EAL" evidence="2">
    <location>
        <begin position="491"/>
        <end position="736"/>
    </location>
</feature>
<keyword evidence="1" id="KW-0472">Membrane</keyword>
<feature type="transmembrane region" description="Helical" evidence="1">
    <location>
        <begin position="207"/>
        <end position="225"/>
    </location>
</feature>
<dbReference type="PANTHER" id="PTHR33121">
    <property type="entry name" value="CYCLIC DI-GMP PHOSPHODIESTERASE PDEF"/>
    <property type="match status" value="1"/>
</dbReference>
<dbReference type="GO" id="GO:0071111">
    <property type="term" value="F:cyclic-guanylate-specific phosphodiesterase activity"/>
    <property type="evidence" value="ECO:0007669"/>
    <property type="project" value="InterPro"/>
</dbReference>
<dbReference type="SMART" id="SM00052">
    <property type="entry name" value="EAL"/>
    <property type="match status" value="1"/>
</dbReference>
<feature type="transmembrane region" description="Helical" evidence="1">
    <location>
        <begin position="165"/>
        <end position="187"/>
    </location>
</feature>
<dbReference type="CDD" id="cd01948">
    <property type="entry name" value="EAL"/>
    <property type="match status" value="1"/>
</dbReference>
<dbReference type="AlphaFoldDB" id="A0A1B7HRU4"/>
<keyword evidence="1" id="KW-1133">Transmembrane helix</keyword>